<dbReference type="PANTHER" id="PTHR19959:SF119">
    <property type="entry name" value="FUNGAL LIPASE-LIKE DOMAIN-CONTAINING PROTEIN"/>
    <property type="match status" value="1"/>
</dbReference>
<evidence type="ECO:0000259" key="1">
    <source>
        <dbReference type="Pfam" id="PF12770"/>
    </source>
</evidence>
<dbReference type="PANTHER" id="PTHR19959">
    <property type="entry name" value="KINESIN LIGHT CHAIN"/>
    <property type="match status" value="1"/>
</dbReference>
<dbReference type="AlphaFoldDB" id="A0A6A4HW18"/>
<name>A0A6A4HW18_9AGAR</name>
<dbReference type="InterPro" id="IPR011990">
    <property type="entry name" value="TPR-like_helical_dom_sf"/>
</dbReference>
<dbReference type="EMBL" id="ML769435">
    <property type="protein sequence ID" value="KAE9402416.1"/>
    <property type="molecule type" value="Genomic_DNA"/>
</dbReference>
<dbReference type="SUPFAM" id="SSF48452">
    <property type="entry name" value="TPR-like"/>
    <property type="match status" value="2"/>
</dbReference>
<sequence>MSNIDSTERKLKAYELESAASLLWDSCQQSGYTSQIDTVVQLWEQVVELTPEGHTDKCARLNKLGNAYELRFGHLRELCDIESAIVAKKQALELIPDGHADRPGQWNNLGKAYQLRFSHLGKLSDIESAIVANKKAVELTTDGHADKAGWLNNLGSAYQSRFGHLAELSDIESAIVAKKQAVELTCDGHADKPVRLNNLGNAYQSRFRHLRELSDLESAIVANKKAVELTPDGHANKPGCLNNLGSAYQSRFRHLGELSDIESAIVANKQAVELTPDGHARKSGRLNNLCNAYELRFGLLRDLSDLESAIEANKKAVELTPDGHADKPGLLNDLGNAYQSRFRHLGKLSDIECAIVVNKKAAELTPNGHADKAGRLNDLGRAYQSRFGHLGELSDIESAIVAKKQAVELTFDGHADKPGQLNNLGNAYQSRFRHLGELSDIENAIVANKQAVELTPDGHAVRPALLNNLGNAYQSRFDHLGELSDIESAIVAKKQAVALTPDGHANKPGSLNNLGSAYQSRFGRSGELSDIESAIVVKKQAVELTPDGHANKPRWLNNLGKAYRSRFGHLGELSDIESAIVANKKAVELMPDGHPDKPNCLNNLGKAYWSRFCHLGDLGDIESAIMTNKQAVELIPDGHADKPNCLNNLATAYQSRFGYSHDTTDLDSAISAFQEASLYSCGRPHVQLHAAIRWARLCSTPALAVQAYTRFFELIPQVVWFGKTVSHRYKELPLIGKIIGAATATAISAGNLPLAVEWLDEGRSIIWGQILQLRSPLEDLSHQHPQIAKELEMVSQALENAGTSTTRNDFENIASGVKQVNLEEEAQKHHKMAAQYEELVQQIRGLDGFTSFLKPKKLSELACAAKHGPVIMVNIDQSQCDALILRSSGEIIHIPLPMFTLQKAQNLRMNLITSLHTSGVRIDRNGDRAIRLGSGDNHDHFALILKVLWLNVVQPVLAKIHTMPHEHRQGQIPHITWCPTGPLTLLPLHAAGIYGGLTDSNINISDFVVSSYTTTLRALMDSAPKLKQHQEKISSVLIVSQPNTPGLSPLPGTVEEAKVIQKHTSSTHTCHLNHDAATAEAVMHEMSKYDLIHFACHGIQDIQDPLDSAFSLYDQRLRLKSLMTLSLNNVQLAVLSACQTATGDENLPEEAVHLAAGMLAVGYPSVIATLWSIGDKEAPFIADKLYANLLGHHDNSGKKDSRMTPAYALHEATKNLRKEVGETNFAKWVPFIHLGV</sequence>
<accession>A0A6A4HW18</accession>
<dbReference type="OrthoDB" id="9991317at2759"/>
<keyword evidence="3" id="KW-1185">Reference proteome</keyword>
<feature type="domain" description="CHAT" evidence="1">
    <location>
        <begin position="945"/>
        <end position="1235"/>
    </location>
</feature>
<proteinExistence type="predicted"/>
<dbReference type="Pfam" id="PF12770">
    <property type="entry name" value="CHAT"/>
    <property type="match status" value="1"/>
</dbReference>
<protein>
    <submittedName>
        <fullName evidence="2">TPR-like protein</fullName>
    </submittedName>
</protein>
<gene>
    <name evidence="2" type="ORF">BT96DRAFT_918258</name>
</gene>
<evidence type="ECO:0000313" key="2">
    <source>
        <dbReference type="EMBL" id="KAE9402416.1"/>
    </source>
</evidence>
<organism evidence="2 3">
    <name type="scientific">Gymnopus androsaceus JB14</name>
    <dbReference type="NCBI Taxonomy" id="1447944"/>
    <lineage>
        <taxon>Eukaryota</taxon>
        <taxon>Fungi</taxon>
        <taxon>Dikarya</taxon>
        <taxon>Basidiomycota</taxon>
        <taxon>Agaricomycotina</taxon>
        <taxon>Agaricomycetes</taxon>
        <taxon>Agaricomycetidae</taxon>
        <taxon>Agaricales</taxon>
        <taxon>Marasmiineae</taxon>
        <taxon>Omphalotaceae</taxon>
        <taxon>Gymnopus</taxon>
    </lineage>
</organism>
<evidence type="ECO:0000313" key="3">
    <source>
        <dbReference type="Proteomes" id="UP000799118"/>
    </source>
</evidence>
<dbReference type="Proteomes" id="UP000799118">
    <property type="component" value="Unassembled WGS sequence"/>
</dbReference>
<dbReference type="InterPro" id="IPR024983">
    <property type="entry name" value="CHAT_dom"/>
</dbReference>
<dbReference type="Gene3D" id="1.25.40.10">
    <property type="entry name" value="Tetratricopeptide repeat domain"/>
    <property type="match status" value="5"/>
</dbReference>
<reference evidence="2" key="1">
    <citation type="journal article" date="2019" name="Environ. Microbiol.">
        <title>Fungal ecological strategies reflected in gene transcription - a case study of two litter decomposers.</title>
        <authorList>
            <person name="Barbi F."/>
            <person name="Kohler A."/>
            <person name="Barry K."/>
            <person name="Baskaran P."/>
            <person name="Daum C."/>
            <person name="Fauchery L."/>
            <person name="Ihrmark K."/>
            <person name="Kuo A."/>
            <person name="LaButti K."/>
            <person name="Lipzen A."/>
            <person name="Morin E."/>
            <person name="Grigoriev I.V."/>
            <person name="Henrissat B."/>
            <person name="Lindahl B."/>
            <person name="Martin F."/>
        </authorList>
    </citation>
    <scope>NUCLEOTIDE SEQUENCE</scope>
    <source>
        <strain evidence="2">JB14</strain>
    </source>
</reference>